<evidence type="ECO:0000313" key="3">
    <source>
        <dbReference type="Proteomes" id="UP000078200"/>
    </source>
</evidence>
<keyword evidence="3" id="KW-1185">Reference proteome</keyword>
<proteinExistence type="predicted"/>
<dbReference type="InterPro" id="IPR043128">
    <property type="entry name" value="Rev_trsase/Diguanyl_cyclase"/>
</dbReference>
<dbReference type="InterPro" id="IPR000477">
    <property type="entry name" value="RT_dom"/>
</dbReference>
<sequence length="205" mass="23713">MTALITHQPHSSQQQHHDHRHYQHCRQQQHIAVVPVPANPHCPRLTYIRIASAQQPQTSTTVLSRNYSERKFSLFNMPLYAAIQLLRFEFTCNETKNAFVVPGNFTLPSMRCFDKEYLTTEEVVHETALATTFGMLEVLRDLHLVFVYIDDVPVAGELKTEHLKLVFARLHENGLNIKPNKCTFRVKNIDFLGHNVSQNKTMYTL</sequence>
<dbReference type="Pfam" id="PF00078">
    <property type="entry name" value="RVT_1"/>
    <property type="match status" value="1"/>
</dbReference>
<dbReference type="GO" id="GO:0071897">
    <property type="term" value="P:DNA biosynthetic process"/>
    <property type="evidence" value="ECO:0007669"/>
    <property type="project" value="UniProtKB-ARBA"/>
</dbReference>
<dbReference type="SUPFAM" id="SSF56672">
    <property type="entry name" value="DNA/RNA polymerases"/>
    <property type="match status" value="1"/>
</dbReference>
<dbReference type="VEuPathDB" id="VectorBase:GAUT028153"/>
<organism evidence="2 3">
    <name type="scientific">Glossina austeni</name>
    <name type="common">Savannah tsetse fly</name>
    <dbReference type="NCBI Taxonomy" id="7395"/>
    <lineage>
        <taxon>Eukaryota</taxon>
        <taxon>Metazoa</taxon>
        <taxon>Ecdysozoa</taxon>
        <taxon>Arthropoda</taxon>
        <taxon>Hexapoda</taxon>
        <taxon>Insecta</taxon>
        <taxon>Pterygota</taxon>
        <taxon>Neoptera</taxon>
        <taxon>Endopterygota</taxon>
        <taxon>Diptera</taxon>
        <taxon>Brachycera</taxon>
        <taxon>Muscomorpha</taxon>
        <taxon>Hippoboscoidea</taxon>
        <taxon>Glossinidae</taxon>
        <taxon>Glossina</taxon>
    </lineage>
</organism>
<protein>
    <recommendedName>
        <fullName evidence="1">Reverse transcriptase domain-containing protein</fullName>
    </recommendedName>
</protein>
<accession>A0A1A9V778</accession>
<dbReference type="InterPro" id="IPR043502">
    <property type="entry name" value="DNA/RNA_pol_sf"/>
</dbReference>
<dbReference type="Gene3D" id="3.30.70.270">
    <property type="match status" value="1"/>
</dbReference>
<evidence type="ECO:0000259" key="1">
    <source>
        <dbReference type="Pfam" id="PF00078"/>
    </source>
</evidence>
<dbReference type="AlphaFoldDB" id="A0A1A9V778"/>
<dbReference type="Proteomes" id="UP000078200">
    <property type="component" value="Unassembled WGS sequence"/>
</dbReference>
<dbReference type="EnsemblMetazoa" id="GAUT028153-RA">
    <property type="protein sequence ID" value="GAUT028153-PA"/>
    <property type="gene ID" value="GAUT028153"/>
</dbReference>
<evidence type="ECO:0000313" key="2">
    <source>
        <dbReference type="EnsemblMetazoa" id="GAUT028153-PA"/>
    </source>
</evidence>
<reference evidence="2" key="1">
    <citation type="submission" date="2020-05" db="UniProtKB">
        <authorList>
            <consortium name="EnsemblMetazoa"/>
        </authorList>
    </citation>
    <scope>IDENTIFICATION</scope>
    <source>
        <strain evidence="2">TTRI</strain>
    </source>
</reference>
<feature type="domain" description="Reverse transcriptase" evidence="1">
    <location>
        <begin position="135"/>
        <end position="196"/>
    </location>
</feature>
<dbReference type="STRING" id="7395.A0A1A9V778"/>
<name>A0A1A9V778_GLOAU</name>